<gene>
    <name evidence="1" type="ORF">SAMN06295960_4206</name>
</gene>
<protein>
    <recommendedName>
        <fullName evidence="3">TrkA-N domain-containing protein</fullName>
    </recommendedName>
</protein>
<name>A0A1X7LTP0_9BACL</name>
<accession>A0A1X7LTP0</accession>
<dbReference type="EMBL" id="FXAZ01000007">
    <property type="protein sequence ID" value="SMG56683.1"/>
    <property type="molecule type" value="Genomic_DNA"/>
</dbReference>
<evidence type="ECO:0000313" key="1">
    <source>
        <dbReference type="EMBL" id="SMG56683.1"/>
    </source>
</evidence>
<organism evidence="1 2">
    <name type="scientific">Paenibacillus aquistagni</name>
    <dbReference type="NCBI Taxonomy" id="1852522"/>
    <lineage>
        <taxon>Bacteria</taxon>
        <taxon>Bacillati</taxon>
        <taxon>Bacillota</taxon>
        <taxon>Bacilli</taxon>
        <taxon>Bacillales</taxon>
        <taxon>Paenibacillaceae</taxon>
        <taxon>Paenibacillus</taxon>
    </lineage>
</organism>
<reference evidence="1 2" key="1">
    <citation type="submission" date="2017-04" db="EMBL/GenBank/DDBJ databases">
        <authorList>
            <person name="Afonso C.L."/>
            <person name="Miller P.J."/>
            <person name="Scott M.A."/>
            <person name="Spackman E."/>
            <person name="Goraichik I."/>
            <person name="Dimitrov K.M."/>
            <person name="Suarez D.L."/>
            <person name="Swayne D.E."/>
        </authorList>
    </citation>
    <scope>NUCLEOTIDE SEQUENCE [LARGE SCALE GENOMIC DNA]</scope>
    <source>
        <strain evidence="1 2">11</strain>
    </source>
</reference>
<dbReference type="RefSeq" id="WP_085497674.1">
    <property type="nucleotide sequence ID" value="NZ_FXAZ01000007.1"/>
</dbReference>
<evidence type="ECO:0000313" key="2">
    <source>
        <dbReference type="Proteomes" id="UP000193834"/>
    </source>
</evidence>
<dbReference type="OrthoDB" id="2614999at2"/>
<proteinExistence type="predicted"/>
<dbReference type="AlphaFoldDB" id="A0A1X7LTP0"/>
<evidence type="ECO:0008006" key="3">
    <source>
        <dbReference type="Google" id="ProtNLM"/>
    </source>
</evidence>
<dbReference type="Proteomes" id="UP000193834">
    <property type="component" value="Unassembled WGS sequence"/>
</dbReference>
<sequence length="139" mass="16043">MQHTDRMITIFAPNTMGEDFIRQLRGAGMKVAAIVNNMRGIKRMEKLGIHEVWKIRTADSMTFPPETPIGRIYLFESSFTLTCRLLQLIRPCTSERIVIITKNHYPRSIYRLLGCDMVVYTQSDNVSFLLSDLLTEQSK</sequence>
<keyword evidence="2" id="KW-1185">Reference proteome</keyword>
<dbReference type="STRING" id="1852522.SAMN06295960_4206"/>